<dbReference type="RefSeq" id="WP_184756941.1">
    <property type="nucleotide sequence ID" value="NZ_BAABEK010000005.1"/>
</dbReference>
<dbReference type="Gene3D" id="1.10.150.130">
    <property type="match status" value="1"/>
</dbReference>
<dbReference type="InterPro" id="IPR010998">
    <property type="entry name" value="Integrase_recombinase_N"/>
</dbReference>
<evidence type="ECO:0000259" key="7">
    <source>
        <dbReference type="PROSITE" id="PS51900"/>
    </source>
</evidence>
<accession>A0A7W7S0N5</accession>
<comment type="caution">
    <text evidence="8">The sequence shown here is derived from an EMBL/GenBank/DDBJ whole genome shotgun (WGS) entry which is preliminary data.</text>
</comment>
<dbReference type="GO" id="GO:0003677">
    <property type="term" value="F:DNA binding"/>
    <property type="evidence" value="ECO:0007669"/>
    <property type="project" value="UniProtKB-UniRule"/>
</dbReference>
<evidence type="ECO:0000256" key="1">
    <source>
        <dbReference type="ARBA" id="ARBA00008857"/>
    </source>
</evidence>
<dbReference type="GO" id="GO:0006310">
    <property type="term" value="P:DNA recombination"/>
    <property type="evidence" value="ECO:0007669"/>
    <property type="project" value="UniProtKB-KW"/>
</dbReference>
<protein>
    <submittedName>
        <fullName evidence="8">Site-specific recombinase XerD</fullName>
    </submittedName>
</protein>
<keyword evidence="4" id="KW-0233">DNA recombination</keyword>
<evidence type="ECO:0000256" key="5">
    <source>
        <dbReference type="PROSITE-ProRule" id="PRU01248"/>
    </source>
</evidence>
<dbReference type="Proteomes" id="UP000534286">
    <property type="component" value="Unassembled WGS sequence"/>
</dbReference>
<keyword evidence="9" id="KW-1185">Reference proteome</keyword>
<dbReference type="EMBL" id="JACHJU010000002">
    <property type="protein sequence ID" value="MBB4940781.1"/>
    <property type="molecule type" value="Genomic_DNA"/>
</dbReference>
<dbReference type="InterPro" id="IPR050090">
    <property type="entry name" value="Tyrosine_recombinase_XerCD"/>
</dbReference>
<dbReference type="AlphaFoldDB" id="A0A7W7S0N5"/>
<sequence>MGGQVLVGEIVGSALEMPDPELDPISRLTVGWLWSFSSPHTRRAYERNLREWLAFCSDRDLDPLTATRAHGDLYARWLEHRDPRPAPKTVGLKLASVSSWYTYLVLEDVLPVNKFAGASRPKIDRTHSETVGLERSEARAMVATAEAGSGRAQLRTAALIRFMLSIGPRAAEVSSLTIGSLGFERGFRTVRIVGKGQKVRLRNMPPTTAAAVDRYLAERLEREGGVAFEESAPLFATSGGRPVSARYLFDLVRRIAREAGVEYPDRVTPHALRHTFATLGDEEGASLAELQDALGHVSPETTKIYIHAKKRLETDPSQRVAMVL</sequence>
<dbReference type="InterPro" id="IPR011010">
    <property type="entry name" value="DNA_brk_join_enz"/>
</dbReference>
<evidence type="ECO:0000313" key="8">
    <source>
        <dbReference type="EMBL" id="MBB4940781.1"/>
    </source>
</evidence>
<dbReference type="PROSITE" id="PS51898">
    <property type="entry name" value="TYR_RECOMBINASE"/>
    <property type="match status" value="1"/>
</dbReference>
<keyword evidence="3 5" id="KW-0238">DNA-binding</keyword>
<dbReference type="Pfam" id="PF00589">
    <property type="entry name" value="Phage_integrase"/>
    <property type="match status" value="1"/>
</dbReference>
<gene>
    <name evidence="8" type="ORF">FHR32_005158</name>
</gene>
<evidence type="ECO:0000256" key="2">
    <source>
        <dbReference type="ARBA" id="ARBA00022908"/>
    </source>
</evidence>
<dbReference type="SUPFAM" id="SSF56349">
    <property type="entry name" value="DNA breaking-rejoining enzymes"/>
    <property type="match status" value="1"/>
</dbReference>
<feature type="domain" description="Tyr recombinase" evidence="6">
    <location>
        <begin position="128"/>
        <end position="323"/>
    </location>
</feature>
<dbReference type="InterPro" id="IPR002104">
    <property type="entry name" value="Integrase_catalytic"/>
</dbReference>
<reference evidence="8 9" key="1">
    <citation type="submission" date="2020-08" db="EMBL/GenBank/DDBJ databases">
        <title>Sequencing the genomes of 1000 actinobacteria strains.</title>
        <authorList>
            <person name="Klenk H.-P."/>
        </authorList>
    </citation>
    <scope>NUCLEOTIDE SEQUENCE [LARGE SCALE GENOMIC DNA]</scope>
    <source>
        <strain evidence="8 9">DSM 43023</strain>
    </source>
</reference>
<evidence type="ECO:0000313" key="9">
    <source>
        <dbReference type="Proteomes" id="UP000534286"/>
    </source>
</evidence>
<name>A0A7W7S0N5_9ACTN</name>
<evidence type="ECO:0000256" key="4">
    <source>
        <dbReference type="ARBA" id="ARBA00023172"/>
    </source>
</evidence>
<comment type="similarity">
    <text evidence="1">Belongs to the 'phage' integrase family.</text>
</comment>
<dbReference type="InterPro" id="IPR044068">
    <property type="entry name" value="CB"/>
</dbReference>
<evidence type="ECO:0000256" key="3">
    <source>
        <dbReference type="ARBA" id="ARBA00023125"/>
    </source>
</evidence>
<feature type="domain" description="Core-binding (CB)" evidence="7">
    <location>
        <begin position="23"/>
        <end position="105"/>
    </location>
</feature>
<dbReference type="PANTHER" id="PTHR30349:SF41">
    <property type="entry name" value="INTEGRASE_RECOMBINASE PROTEIN MJ0367-RELATED"/>
    <property type="match status" value="1"/>
</dbReference>
<dbReference type="InterPro" id="IPR013762">
    <property type="entry name" value="Integrase-like_cat_sf"/>
</dbReference>
<dbReference type="Pfam" id="PF02899">
    <property type="entry name" value="Phage_int_SAM_1"/>
    <property type="match status" value="1"/>
</dbReference>
<dbReference type="GO" id="GO:0015074">
    <property type="term" value="P:DNA integration"/>
    <property type="evidence" value="ECO:0007669"/>
    <property type="project" value="UniProtKB-KW"/>
</dbReference>
<dbReference type="PROSITE" id="PS51900">
    <property type="entry name" value="CB"/>
    <property type="match status" value="1"/>
</dbReference>
<organism evidence="8 9">
    <name type="scientific">Streptosporangium album</name>
    <dbReference type="NCBI Taxonomy" id="47479"/>
    <lineage>
        <taxon>Bacteria</taxon>
        <taxon>Bacillati</taxon>
        <taxon>Actinomycetota</taxon>
        <taxon>Actinomycetes</taxon>
        <taxon>Streptosporangiales</taxon>
        <taxon>Streptosporangiaceae</taxon>
        <taxon>Streptosporangium</taxon>
    </lineage>
</organism>
<dbReference type="PANTHER" id="PTHR30349">
    <property type="entry name" value="PHAGE INTEGRASE-RELATED"/>
    <property type="match status" value="1"/>
</dbReference>
<proteinExistence type="inferred from homology"/>
<dbReference type="InterPro" id="IPR004107">
    <property type="entry name" value="Integrase_SAM-like_N"/>
</dbReference>
<keyword evidence="2" id="KW-0229">DNA integration</keyword>
<dbReference type="Gene3D" id="1.10.443.10">
    <property type="entry name" value="Intergrase catalytic core"/>
    <property type="match status" value="1"/>
</dbReference>
<evidence type="ECO:0000259" key="6">
    <source>
        <dbReference type="PROSITE" id="PS51898"/>
    </source>
</evidence>